<evidence type="ECO:0000313" key="1">
    <source>
        <dbReference type="EMBL" id="VUZ46063.1"/>
    </source>
</evidence>
<protein>
    <submittedName>
        <fullName evidence="1">Uncharacterized protein</fullName>
    </submittedName>
</protein>
<proteinExistence type="predicted"/>
<evidence type="ECO:0000313" key="2">
    <source>
        <dbReference type="Proteomes" id="UP000321570"/>
    </source>
</evidence>
<organism evidence="1 2">
    <name type="scientific">Hymenolepis diminuta</name>
    <name type="common">Rat tapeworm</name>
    <dbReference type="NCBI Taxonomy" id="6216"/>
    <lineage>
        <taxon>Eukaryota</taxon>
        <taxon>Metazoa</taxon>
        <taxon>Spiralia</taxon>
        <taxon>Lophotrochozoa</taxon>
        <taxon>Platyhelminthes</taxon>
        <taxon>Cestoda</taxon>
        <taxon>Eucestoda</taxon>
        <taxon>Cyclophyllidea</taxon>
        <taxon>Hymenolepididae</taxon>
        <taxon>Hymenolepis</taxon>
    </lineage>
</organism>
<dbReference type="EMBL" id="CABIJS010000199">
    <property type="protein sequence ID" value="VUZ46063.1"/>
    <property type="molecule type" value="Genomic_DNA"/>
</dbReference>
<keyword evidence="2" id="KW-1185">Reference proteome</keyword>
<gene>
    <name evidence="1" type="ORF">WMSIL1_LOCUS5878</name>
</gene>
<dbReference type="Proteomes" id="UP000321570">
    <property type="component" value="Unassembled WGS sequence"/>
</dbReference>
<name>A0A564YHK2_HYMDI</name>
<accession>A0A564YHK2</accession>
<sequence length="87" mass="9872">MSKRAHRLPSFYNRLVSPKSTFALMFLSVLTQLTHTKLSVFQSTTRSCQLRTPTRPLHLLSSSAHSPLYLSLICFKLVVASFNTFLV</sequence>
<reference evidence="1 2" key="1">
    <citation type="submission" date="2019-07" db="EMBL/GenBank/DDBJ databases">
        <authorList>
            <person name="Jastrzebski P J."/>
            <person name="Paukszto L."/>
            <person name="Jastrzebski P J."/>
        </authorList>
    </citation>
    <scope>NUCLEOTIDE SEQUENCE [LARGE SCALE GENOMIC DNA]</scope>
    <source>
        <strain evidence="1 2">WMS-il1</strain>
    </source>
</reference>
<dbReference type="AlphaFoldDB" id="A0A564YHK2"/>